<dbReference type="AlphaFoldDB" id="A0A839GPI9"/>
<keyword evidence="1" id="KW-0378">Hydrolase</keyword>
<dbReference type="Gene3D" id="3.20.20.80">
    <property type="entry name" value="Glycosidases"/>
    <property type="match status" value="1"/>
</dbReference>
<dbReference type="InterPro" id="IPR017853">
    <property type="entry name" value="GH"/>
</dbReference>
<dbReference type="GO" id="GO:0009313">
    <property type="term" value="P:oligosaccharide catabolic process"/>
    <property type="evidence" value="ECO:0007669"/>
    <property type="project" value="TreeGrafter"/>
</dbReference>
<feature type="chain" id="PRO_5032986874" evidence="3">
    <location>
        <begin position="23"/>
        <end position="496"/>
    </location>
</feature>
<sequence>MKKIYFLFLYTSLCSLAFSAQAQSTHEEELNRYRHLNFATDAEYDLALGRDPEVLRKAKKTQNQRRTGDPLSKKVFGWHPYWQGEMWNTYDFSNLHTIAWFSYEVNPSTGEYSTIRNWNTTGLIQAAHSAGVKVVLTVTNFGEANNAALLNKATSRETLISTLISLVKSRGGDGVNIDFEFVAAAERNALTSFMNTLADRFHAEIPGSRVSIALPASFSSTNAFDVAAMTQVDDFLIMGYDYWYAGSPTAGPVAPLGPSGWDYWGPSQNLTRSVDNYLTQLPAAKVLLALPFYGRRWATESDVVGAASKTQNSKVASESVTYATAKQELATKGYVRKWNSQGSVPYYIYQENNQWFQTYYDDVESLGLKLDLINSKGLAGMGIWALGYDKPSVNPEVNALLRAKFPPAALAAGDELETDRQPVAYPNPVARGQKMFLGKTVAGTQLFLRDAVGRTYPAPVVGGDGSLTTQQLAGGLYFLTISSPRGTTTHRVVVVE</sequence>
<dbReference type="GO" id="GO:0016798">
    <property type="term" value="F:hydrolase activity, acting on glycosyl bonds"/>
    <property type="evidence" value="ECO:0007669"/>
    <property type="project" value="UniProtKB-KW"/>
</dbReference>
<dbReference type="InterPro" id="IPR001223">
    <property type="entry name" value="Glyco_hydro18_cat"/>
</dbReference>
<dbReference type="PANTHER" id="PTHR46290:SF1">
    <property type="entry name" value="DI-N-ACETYLCHITOBIASE"/>
    <property type="match status" value="1"/>
</dbReference>
<gene>
    <name evidence="5" type="ORF">FHS90_000458</name>
</gene>
<keyword evidence="2" id="KW-0326">Glycosidase</keyword>
<dbReference type="GO" id="GO:0008061">
    <property type="term" value="F:chitin binding"/>
    <property type="evidence" value="ECO:0007669"/>
    <property type="project" value="InterPro"/>
</dbReference>
<dbReference type="NCBIfam" id="TIGR04183">
    <property type="entry name" value="Por_Secre_tail"/>
    <property type="match status" value="1"/>
</dbReference>
<accession>A0A839GPI9</accession>
<dbReference type="EMBL" id="JACJIQ010000001">
    <property type="protein sequence ID" value="MBA9075761.1"/>
    <property type="molecule type" value="Genomic_DNA"/>
</dbReference>
<evidence type="ECO:0000313" key="6">
    <source>
        <dbReference type="Proteomes" id="UP000563094"/>
    </source>
</evidence>
<dbReference type="InterPro" id="IPR026444">
    <property type="entry name" value="Secre_tail"/>
</dbReference>
<dbReference type="Pfam" id="PF00704">
    <property type="entry name" value="Glyco_hydro_18"/>
    <property type="match status" value="1"/>
</dbReference>
<organism evidence="5 6">
    <name type="scientific">Rufibacter quisquiliarum</name>
    <dbReference type="NCBI Taxonomy" id="1549639"/>
    <lineage>
        <taxon>Bacteria</taxon>
        <taxon>Pseudomonadati</taxon>
        <taxon>Bacteroidota</taxon>
        <taxon>Cytophagia</taxon>
        <taxon>Cytophagales</taxon>
        <taxon>Hymenobacteraceae</taxon>
        <taxon>Rufibacter</taxon>
    </lineage>
</organism>
<comment type="caution">
    <text evidence="5">The sequence shown here is derived from an EMBL/GenBank/DDBJ whole genome shotgun (WGS) entry which is preliminary data.</text>
</comment>
<evidence type="ECO:0000256" key="1">
    <source>
        <dbReference type="ARBA" id="ARBA00022801"/>
    </source>
</evidence>
<dbReference type="RefSeq" id="WP_182511423.1">
    <property type="nucleotide sequence ID" value="NZ_JACJIQ010000001.1"/>
</dbReference>
<dbReference type="InterPro" id="IPR011583">
    <property type="entry name" value="Chitinase_II/V-like_cat"/>
</dbReference>
<dbReference type="PROSITE" id="PS51910">
    <property type="entry name" value="GH18_2"/>
    <property type="match status" value="1"/>
</dbReference>
<dbReference type="InterPro" id="IPR029070">
    <property type="entry name" value="Chitinase_insertion_sf"/>
</dbReference>
<feature type="domain" description="GH18" evidence="4">
    <location>
        <begin position="72"/>
        <end position="403"/>
    </location>
</feature>
<dbReference type="InterPro" id="IPR051887">
    <property type="entry name" value="GH18_Domain-Containing"/>
</dbReference>
<proteinExistence type="predicted"/>
<evidence type="ECO:0000256" key="3">
    <source>
        <dbReference type="SAM" id="SignalP"/>
    </source>
</evidence>
<keyword evidence="6" id="KW-1185">Reference proteome</keyword>
<dbReference type="SMART" id="SM00636">
    <property type="entry name" value="Glyco_18"/>
    <property type="match status" value="1"/>
</dbReference>
<dbReference type="Proteomes" id="UP000563094">
    <property type="component" value="Unassembled WGS sequence"/>
</dbReference>
<dbReference type="SUPFAM" id="SSF51445">
    <property type="entry name" value="(Trans)glycosidases"/>
    <property type="match status" value="1"/>
</dbReference>
<keyword evidence="3" id="KW-0732">Signal</keyword>
<feature type="signal peptide" evidence="3">
    <location>
        <begin position="1"/>
        <end position="22"/>
    </location>
</feature>
<dbReference type="PANTHER" id="PTHR46290">
    <property type="entry name" value="DI-N-ACETYLCHITOBIASE"/>
    <property type="match status" value="1"/>
</dbReference>
<dbReference type="Gene3D" id="3.10.50.10">
    <property type="match status" value="1"/>
</dbReference>
<evidence type="ECO:0000256" key="2">
    <source>
        <dbReference type="ARBA" id="ARBA00023295"/>
    </source>
</evidence>
<name>A0A839GPI9_9BACT</name>
<evidence type="ECO:0000259" key="4">
    <source>
        <dbReference type="PROSITE" id="PS51910"/>
    </source>
</evidence>
<protein>
    <submittedName>
        <fullName evidence="5">Spore germination protein YaaH</fullName>
    </submittedName>
</protein>
<evidence type="ECO:0000313" key="5">
    <source>
        <dbReference type="EMBL" id="MBA9075761.1"/>
    </source>
</evidence>
<reference evidence="5 6" key="1">
    <citation type="submission" date="2020-08" db="EMBL/GenBank/DDBJ databases">
        <title>Genomic Encyclopedia of Type Strains, Phase IV (KMG-IV): sequencing the most valuable type-strain genomes for metagenomic binning, comparative biology and taxonomic classification.</title>
        <authorList>
            <person name="Goeker M."/>
        </authorList>
    </citation>
    <scope>NUCLEOTIDE SEQUENCE [LARGE SCALE GENOMIC DNA]</scope>
    <source>
        <strain evidence="5 6">DSM 29854</strain>
    </source>
</reference>